<evidence type="ECO:0000313" key="5">
    <source>
        <dbReference type="Proteomes" id="UP000297598"/>
    </source>
</evidence>
<dbReference type="InterPro" id="IPR022742">
    <property type="entry name" value="Hydrolase_4"/>
</dbReference>
<dbReference type="Gene3D" id="3.40.50.1820">
    <property type="entry name" value="alpha/beta hydrolase"/>
    <property type="match status" value="1"/>
</dbReference>
<feature type="domain" description="Serine aminopeptidase S33" evidence="1">
    <location>
        <begin position="32"/>
        <end position="249"/>
    </location>
</feature>
<accession>A0A380FWC1</accession>
<sequence length="290" mass="33427">MDKRNFKTQIYQLKNYENEQSEVAYAGNMDTDKTIVFLHGALMTYRIMTLFEPYFRDYKMVFINCPSRGKSSKIERDHHNLDDYTERIEDVLEQIVEEHNIEKMMIIGYSMGGMIGTRLLKFNKLPISHLVYLSSAAKISPNASMVSRLFTKNRKREHLKDELVAIKNLPQFILKKTVYARKENGVSILSFVAPFKTIITDLIYTVKADYMPDIESIKQFPKLLFIAGEDDDVIPYTDSQATMEEFKKFGGETVGILYPGIGHIDFPAVLEKLPNGTEGIIDHIKDWIES</sequence>
<dbReference type="EMBL" id="SRLS01000005">
    <property type="protein sequence ID" value="TGE18264.1"/>
    <property type="molecule type" value="Genomic_DNA"/>
</dbReference>
<keyword evidence="5" id="KW-1185">Reference proteome</keyword>
<dbReference type="Proteomes" id="UP000297598">
    <property type="component" value="Unassembled WGS sequence"/>
</dbReference>
<dbReference type="Proteomes" id="UP000254047">
    <property type="component" value="Unassembled WGS sequence"/>
</dbReference>
<reference evidence="3 5" key="2">
    <citation type="submission" date="2019-04" db="EMBL/GenBank/DDBJ databases">
        <title>Genomic characterization of Staphylococcus petrasii strains.</title>
        <authorList>
            <person name="Vrbovska V."/>
            <person name="Kovarovic V."/>
            <person name="Maslanova I."/>
            <person name="Indrakova A."/>
            <person name="Petras P."/>
            <person name="Sedo O."/>
            <person name="Svec P."/>
            <person name="Fisarova L."/>
            <person name="Sedlacek I."/>
            <person name="Doskar J."/>
            <person name="Pantucek R."/>
        </authorList>
    </citation>
    <scope>NUCLEOTIDE SEQUENCE [LARGE SCALE GENOMIC DNA]</scope>
    <source>
        <strain evidence="3 5">P5404</strain>
    </source>
</reference>
<dbReference type="SUPFAM" id="SSF53474">
    <property type="entry name" value="alpha/beta-Hydrolases"/>
    <property type="match status" value="1"/>
</dbReference>
<dbReference type="RefSeq" id="WP_103297381.1">
    <property type="nucleotide sequence ID" value="NZ_PPQT01000020.1"/>
</dbReference>
<name>A0A380FWC1_9STAP</name>
<gene>
    <name evidence="3" type="ORF">BJR09_04865</name>
    <name evidence="2" type="ORF">NCTC13830_00540</name>
</gene>
<evidence type="ECO:0000259" key="1">
    <source>
        <dbReference type="Pfam" id="PF12146"/>
    </source>
</evidence>
<reference evidence="2 4" key="1">
    <citation type="submission" date="2018-06" db="EMBL/GenBank/DDBJ databases">
        <authorList>
            <consortium name="Pathogen Informatics"/>
            <person name="Doyle S."/>
        </authorList>
    </citation>
    <scope>NUCLEOTIDE SEQUENCE [LARGE SCALE GENOMIC DNA]</scope>
    <source>
        <strain evidence="2 4">NCTC13830</strain>
    </source>
</reference>
<organism evidence="2 4">
    <name type="scientific">Staphylococcus petrasii</name>
    <dbReference type="NCBI Taxonomy" id="1276936"/>
    <lineage>
        <taxon>Bacteria</taxon>
        <taxon>Bacillati</taxon>
        <taxon>Bacillota</taxon>
        <taxon>Bacilli</taxon>
        <taxon>Bacillales</taxon>
        <taxon>Staphylococcaceae</taxon>
        <taxon>Staphylococcus</taxon>
    </lineage>
</organism>
<proteinExistence type="predicted"/>
<dbReference type="OrthoDB" id="9786110at2"/>
<evidence type="ECO:0000313" key="2">
    <source>
        <dbReference type="EMBL" id="SUM43015.1"/>
    </source>
</evidence>
<protein>
    <submittedName>
        <fullName evidence="3">Alpha/beta hydrolase</fullName>
    </submittedName>
    <submittedName>
        <fullName evidence="2">Esterase</fullName>
    </submittedName>
</protein>
<dbReference type="InterPro" id="IPR050228">
    <property type="entry name" value="Carboxylesterase_BioH"/>
</dbReference>
<dbReference type="PANTHER" id="PTHR43194:SF2">
    <property type="entry name" value="PEROXISOMAL MEMBRANE PROTEIN LPX1"/>
    <property type="match status" value="1"/>
</dbReference>
<dbReference type="AlphaFoldDB" id="A0A380FWC1"/>
<dbReference type="PANTHER" id="PTHR43194">
    <property type="entry name" value="HYDROLASE ALPHA/BETA FOLD FAMILY"/>
    <property type="match status" value="1"/>
</dbReference>
<dbReference type="Pfam" id="PF12146">
    <property type="entry name" value="Hydrolase_4"/>
    <property type="match status" value="1"/>
</dbReference>
<dbReference type="GO" id="GO:0016787">
    <property type="term" value="F:hydrolase activity"/>
    <property type="evidence" value="ECO:0007669"/>
    <property type="project" value="UniProtKB-KW"/>
</dbReference>
<evidence type="ECO:0000313" key="4">
    <source>
        <dbReference type="Proteomes" id="UP000254047"/>
    </source>
</evidence>
<evidence type="ECO:0000313" key="3">
    <source>
        <dbReference type="EMBL" id="TGE18264.1"/>
    </source>
</evidence>
<dbReference type="InterPro" id="IPR029058">
    <property type="entry name" value="AB_hydrolase_fold"/>
</dbReference>
<dbReference type="EMBL" id="UHDO01000001">
    <property type="protein sequence ID" value="SUM43015.1"/>
    <property type="molecule type" value="Genomic_DNA"/>
</dbReference>
<keyword evidence="3" id="KW-0378">Hydrolase</keyword>